<evidence type="ECO:0000313" key="1">
    <source>
        <dbReference type="EMBL" id="RFP59529.1"/>
    </source>
</evidence>
<name>A0A372DJ27_9GAMM</name>
<sequence length="315" mass="33531">MPRIRHLLLAAAAIALVVGCQRHDNEGTPTVDQAAAATAFARAEQAWRDQRRERLLAADGWASLIGLHWIDPGSHYLGSDADNGIRLAMGPEHLGMLDLKGGQLRFVPDAAAAPTLDGQPLAAAAPLRTDTAPAGPSVIGFDAGRGQATVIERGGRYALRVKHADAPTRVRFAGLAYWPADATWKIEGTFVPHPPGKTLEIANIIGTVDAVPNPGAVEFTRDGKTYRLEALDEGEGELFLVFADRTNGRGSYGAGRFLYAPMPDAAGKVVLDFNRSYNPPCAFTAFATCPLPPPENRLDLAITAGEQAYAKPPHS</sequence>
<accession>A0A372DJ27</accession>
<keyword evidence="2" id="KW-1185">Reference proteome</keyword>
<dbReference type="PROSITE" id="PS51257">
    <property type="entry name" value="PROKAR_LIPOPROTEIN"/>
    <property type="match status" value="1"/>
</dbReference>
<organism evidence="1 2">
    <name type="scientific">Cognatiluteimonas weifangensis</name>
    <dbReference type="NCBI Taxonomy" id="2303539"/>
    <lineage>
        <taxon>Bacteria</taxon>
        <taxon>Pseudomonadati</taxon>
        <taxon>Pseudomonadota</taxon>
        <taxon>Gammaproteobacteria</taxon>
        <taxon>Lysobacterales</taxon>
        <taxon>Lysobacteraceae</taxon>
        <taxon>Cognatiluteimonas</taxon>
    </lineage>
</organism>
<dbReference type="PANTHER" id="PTHR41913:SF1">
    <property type="entry name" value="DUF1684 DOMAIN-CONTAINING PROTEIN"/>
    <property type="match status" value="1"/>
</dbReference>
<dbReference type="EMBL" id="QVPD01000011">
    <property type="protein sequence ID" value="RFP59529.1"/>
    <property type="molecule type" value="Genomic_DNA"/>
</dbReference>
<gene>
    <name evidence="1" type="ORF">D0Y53_10370</name>
</gene>
<dbReference type="PANTHER" id="PTHR41913">
    <property type="entry name" value="DUF1684 DOMAIN-CONTAINING PROTEIN"/>
    <property type="match status" value="1"/>
</dbReference>
<dbReference type="RefSeq" id="WP_117203191.1">
    <property type="nucleotide sequence ID" value="NZ_JBHTBK010000019.1"/>
</dbReference>
<reference evidence="1 2" key="1">
    <citation type="submission" date="2018-08" db="EMBL/GenBank/DDBJ databases">
        <title>Lysobacter weifangensis sp. nov., a new member of the family 'Xanthomonadaceae', isolated from soil in a farmland.</title>
        <authorList>
            <person name="Zhao H."/>
        </authorList>
    </citation>
    <scope>NUCLEOTIDE SEQUENCE [LARGE SCALE GENOMIC DNA]</scope>
    <source>
        <strain evidence="1 2">WF-2</strain>
    </source>
</reference>
<evidence type="ECO:0000313" key="2">
    <source>
        <dbReference type="Proteomes" id="UP000262917"/>
    </source>
</evidence>
<dbReference type="OrthoDB" id="5493262at2"/>
<comment type="caution">
    <text evidence="1">The sequence shown here is derived from an EMBL/GenBank/DDBJ whole genome shotgun (WGS) entry which is preliminary data.</text>
</comment>
<dbReference type="AlphaFoldDB" id="A0A372DJ27"/>
<dbReference type="InterPro" id="IPR012467">
    <property type="entry name" value="DUF1684"/>
</dbReference>
<protein>
    <submittedName>
        <fullName evidence="1">DUF1684 domain-containing protein</fullName>
    </submittedName>
</protein>
<dbReference type="Pfam" id="PF07920">
    <property type="entry name" value="DUF1684"/>
    <property type="match status" value="1"/>
</dbReference>
<dbReference type="Proteomes" id="UP000262917">
    <property type="component" value="Unassembled WGS sequence"/>
</dbReference>
<proteinExistence type="predicted"/>